<organism evidence="2 3">
    <name type="scientific">Pyrenophora teres f. teres</name>
    <dbReference type="NCBI Taxonomy" id="97479"/>
    <lineage>
        <taxon>Eukaryota</taxon>
        <taxon>Fungi</taxon>
        <taxon>Dikarya</taxon>
        <taxon>Ascomycota</taxon>
        <taxon>Pezizomycotina</taxon>
        <taxon>Dothideomycetes</taxon>
        <taxon>Pleosporomycetidae</taxon>
        <taxon>Pleosporales</taxon>
        <taxon>Pleosporineae</taxon>
        <taxon>Pleosporaceae</taxon>
        <taxon>Pyrenophora</taxon>
    </lineage>
</organism>
<dbReference type="EMBL" id="HG992981">
    <property type="protein sequence ID" value="CAE7179531.1"/>
    <property type="molecule type" value="Genomic_DNA"/>
</dbReference>
<dbReference type="AlphaFoldDB" id="A0A6S6W7X9"/>
<protein>
    <submittedName>
        <fullName evidence="2">Uncharacterized protein</fullName>
    </submittedName>
</protein>
<feature type="compositionally biased region" description="Polar residues" evidence="1">
    <location>
        <begin position="225"/>
        <end position="244"/>
    </location>
</feature>
<gene>
    <name evidence="2" type="ORF">PTTW11_06566</name>
</gene>
<sequence>MTNQLDYSFYEGFELDGFIYGFPDSNGEPHTLTNATDFDGTFIGEPISHPEVYPDTGQDAHITPEGHIIKDTYTGRNFSTRSTGSSSVPELRPTRKRKMDQMLTTERELGCPIFEAEILNEPRTKPTCRGLAAPDMSKEPDCAAGIDNGSEEEQVEIDSIPNVQAVTLPTNPNSEPNVGNDDKFWDPDAVWQRRHDIAGRERLPEESNIIPRLGVTGEIMHQDSLRSSASHETSPISSSVQQALPSIGELEAAISSLRRLP</sequence>
<feature type="region of interest" description="Disordered" evidence="1">
    <location>
        <begin position="223"/>
        <end position="245"/>
    </location>
</feature>
<accession>A0A6S6W7X9</accession>
<name>A0A6S6W7X9_9PLEO</name>
<evidence type="ECO:0000313" key="3">
    <source>
        <dbReference type="Proteomes" id="UP000472372"/>
    </source>
</evidence>
<evidence type="ECO:0000313" key="2">
    <source>
        <dbReference type="EMBL" id="CAE7179531.1"/>
    </source>
</evidence>
<evidence type="ECO:0000256" key="1">
    <source>
        <dbReference type="SAM" id="MobiDB-lite"/>
    </source>
</evidence>
<dbReference type="Proteomes" id="UP000472372">
    <property type="component" value="Chromosome 5"/>
</dbReference>
<reference evidence="2" key="1">
    <citation type="submission" date="2021-02" db="EMBL/GenBank/DDBJ databases">
        <authorList>
            <person name="Syme A R."/>
            <person name="Syme A R."/>
            <person name="Moolhuijzen P."/>
        </authorList>
    </citation>
    <scope>NUCLEOTIDE SEQUENCE</scope>
    <source>
        <strain evidence="2">W1-1</strain>
    </source>
</reference>
<proteinExistence type="predicted"/>